<dbReference type="AlphaFoldDB" id="A0A1S6HMT7"/>
<feature type="domain" description="DUF218" evidence="1">
    <location>
        <begin position="9"/>
        <end position="131"/>
    </location>
</feature>
<dbReference type="EMBL" id="CP014782">
    <property type="protein sequence ID" value="AQS36812.1"/>
    <property type="molecule type" value="Genomic_DNA"/>
</dbReference>
<reference evidence="2 3" key="1">
    <citation type="submission" date="2016-03" db="EMBL/GenBank/DDBJ databases">
        <title>Complete genome sequence of Shewanella psychrophila WP2, a deep sea bacterium isolated from west Pacific sediment.</title>
        <authorList>
            <person name="Xu G."/>
            <person name="Jian H."/>
        </authorList>
    </citation>
    <scope>NUCLEOTIDE SEQUENCE [LARGE SCALE GENOMIC DNA]</scope>
    <source>
        <strain evidence="2 3">WP2</strain>
    </source>
</reference>
<dbReference type="PANTHER" id="PTHR30336">
    <property type="entry name" value="INNER MEMBRANE PROTEIN, PROBABLE PERMEASE"/>
    <property type="match status" value="1"/>
</dbReference>
<name>A0A1S6HMT7_9GAMM</name>
<protein>
    <submittedName>
        <fullName evidence="2">DUF218 domain-containing protein</fullName>
    </submittedName>
</protein>
<dbReference type="Pfam" id="PF02698">
    <property type="entry name" value="DUF218"/>
    <property type="match status" value="1"/>
</dbReference>
<dbReference type="Proteomes" id="UP000189545">
    <property type="component" value="Chromosome"/>
</dbReference>
<sequence>MLVNKPPTVIIILGAPNDDEGNLSHFALSRCDAAFTRFNDDRSLNFICTGGYGDHFNRTEHPHALYCKRYLMSLGVPDDRFLALVESRFTFEDASLSKAILDKYKISSAVLVTSDFHLNRSKFIFDGVIKSVYFQYVGAKTWCSEAEMVKLAAHEASVMGREIVNLNAWMNSTLDLKA</sequence>
<dbReference type="InterPro" id="IPR051599">
    <property type="entry name" value="Cell_Envelope_Assoc"/>
</dbReference>
<keyword evidence="3" id="KW-1185">Reference proteome</keyword>
<dbReference type="InterPro" id="IPR014729">
    <property type="entry name" value="Rossmann-like_a/b/a_fold"/>
</dbReference>
<evidence type="ECO:0000259" key="1">
    <source>
        <dbReference type="Pfam" id="PF02698"/>
    </source>
</evidence>
<accession>A0A1S6HMT7</accession>
<dbReference type="Gene3D" id="3.40.50.620">
    <property type="entry name" value="HUPs"/>
    <property type="match status" value="1"/>
</dbReference>
<gene>
    <name evidence="2" type="ORF">Sps_01647</name>
</gene>
<dbReference type="CDD" id="cd06259">
    <property type="entry name" value="YdcF-like"/>
    <property type="match status" value="1"/>
</dbReference>
<proteinExistence type="predicted"/>
<dbReference type="KEGG" id="spsw:Sps_01647"/>
<dbReference type="PANTHER" id="PTHR30336:SF20">
    <property type="entry name" value="DUF218 DOMAIN-CONTAINING PROTEIN"/>
    <property type="match status" value="1"/>
</dbReference>
<organism evidence="2 3">
    <name type="scientific">Shewanella psychrophila</name>
    <dbReference type="NCBI Taxonomy" id="225848"/>
    <lineage>
        <taxon>Bacteria</taxon>
        <taxon>Pseudomonadati</taxon>
        <taxon>Pseudomonadota</taxon>
        <taxon>Gammaproteobacteria</taxon>
        <taxon>Alteromonadales</taxon>
        <taxon>Shewanellaceae</taxon>
        <taxon>Shewanella</taxon>
    </lineage>
</organism>
<evidence type="ECO:0000313" key="2">
    <source>
        <dbReference type="EMBL" id="AQS36812.1"/>
    </source>
</evidence>
<dbReference type="GO" id="GO:0005886">
    <property type="term" value="C:plasma membrane"/>
    <property type="evidence" value="ECO:0007669"/>
    <property type="project" value="TreeGrafter"/>
</dbReference>
<evidence type="ECO:0000313" key="3">
    <source>
        <dbReference type="Proteomes" id="UP000189545"/>
    </source>
</evidence>
<dbReference type="STRING" id="225848.Sps_01647"/>
<dbReference type="InterPro" id="IPR003848">
    <property type="entry name" value="DUF218"/>
</dbReference>